<feature type="compositionally biased region" description="Basic and acidic residues" evidence="1">
    <location>
        <begin position="67"/>
        <end position="78"/>
    </location>
</feature>
<feature type="domain" description="Anthrax toxin edema factor central" evidence="2">
    <location>
        <begin position="197"/>
        <end position="373"/>
    </location>
</feature>
<feature type="region of interest" description="Disordered" evidence="1">
    <location>
        <begin position="60"/>
        <end position="83"/>
    </location>
</feature>
<dbReference type="InterPro" id="IPR005165">
    <property type="entry name" value="Anthrax_toxin_edema_cen"/>
</dbReference>
<organism evidence="3 4">
    <name type="scientific">Prosthecobacter fusiformis</name>
    <dbReference type="NCBI Taxonomy" id="48464"/>
    <lineage>
        <taxon>Bacteria</taxon>
        <taxon>Pseudomonadati</taxon>
        <taxon>Verrucomicrobiota</taxon>
        <taxon>Verrucomicrobiia</taxon>
        <taxon>Verrucomicrobiales</taxon>
        <taxon>Verrucomicrobiaceae</taxon>
        <taxon>Prosthecobacter</taxon>
    </lineage>
</organism>
<evidence type="ECO:0000313" key="4">
    <source>
        <dbReference type="Proteomes" id="UP000295662"/>
    </source>
</evidence>
<accession>A0A4R7RY09</accession>
<dbReference type="OrthoDB" id="1550625at2"/>
<dbReference type="SUPFAM" id="SSF81298">
    <property type="entry name" value="Adenylylcyclase toxin (the edema factor)"/>
    <property type="match status" value="1"/>
</dbReference>
<evidence type="ECO:0000256" key="1">
    <source>
        <dbReference type="SAM" id="MobiDB-lite"/>
    </source>
</evidence>
<feature type="region of interest" description="Disordered" evidence="1">
    <location>
        <begin position="504"/>
        <end position="531"/>
    </location>
</feature>
<reference evidence="3 4" key="1">
    <citation type="submission" date="2019-03" db="EMBL/GenBank/DDBJ databases">
        <title>Genomic Encyclopedia of Archaeal and Bacterial Type Strains, Phase II (KMG-II): from individual species to whole genera.</title>
        <authorList>
            <person name="Goeker M."/>
        </authorList>
    </citation>
    <scope>NUCLEOTIDE SEQUENCE [LARGE SCALE GENOMIC DNA]</scope>
    <source>
        <strain evidence="3 4">ATCC 25309</strain>
    </source>
</reference>
<gene>
    <name evidence="3" type="ORF">EI77_02770</name>
</gene>
<dbReference type="InterPro" id="IPR037017">
    <property type="entry name" value="Anthrax_toxin_edema_cen_sf"/>
</dbReference>
<dbReference type="GO" id="GO:0008294">
    <property type="term" value="F:calcium- and calmodulin-responsive adenylate cyclase activity"/>
    <property type="evidence" value="ECO:0007669"/>
    <property type="project" value="InterPro"/>
</dbReference>
<protein>
    <submittedName>
        <fullName evidence="3">Toxin LF subunit</fullName>
    </submittedName>
</protein>
<dbReference type="Gene3D" id="3.90.1760.10">
    <property type="entry name" value="Anthrax toxin, edema factor, central domain"/>
    <property type="match status" value="1"/>
</dbReference>
<dbReference type="Pfam" id="PF03497">
    <property type="entry name" value="Anthrax_toxA"/>
    <property type="match status" value="1"/>
</dbReference>
<comment type="caution">
    <text evidence="3">The sequence shown here is derived from an EMBL/GenBank/DDBJ whole genome shotgun (WGS) entry which is preliminary data.</text>
</comment>
<dbReference type="Gene3D" id="3.30.70.1720">
    <property type="match status" value="1"/>
</dbReference>
<dbReference type="Proteomes" id="UP000295662">
    <property type="component" value="Unassembled WGS sequence"/>
</dbReference>
<dbReference type="RefSeq" id="WP_133795817.1">
    <property type="nucleotide sequence ID" value="NZ_SOCA01000004.1"/>
</dbReference>
<sequence>MNLQALQGRLAVANQTLQNIGHNIATTLKGMVVSAGQALKQLGNIIAQPFVALHKALTARQVEPQDPPERRSGVDQHQNRGRTNTLDSILEGLSEIDLEFNNGFEEEDLGVPPQPRDTLEFNDFSTMGGQFTEHSISLEDISQAPPQSMIIDDIGPRPQQVTVESTGPQRATLAPVSSSFSGHLDKLKSDGMITGAQAIKDSGLVGSHVEKFTQVAKDTNTILMFRPVNQMSTGLLEEGTAAKGLNVHGKSSDWGPMAGYIARDQNLSKKHDDSKAITKGIEDNQHSLEHDGDRVGSSQLTLSNNRLNYLTENKLIIPCNDMGEPLSKSPEDGPRYFLNGGKNENYLFKLEPDQGGFKVSYKNLEGKQPVVGETVKEWKELEVMGGKTKKEDAPIPLTADYDMFAMLPKMGDGKLAGKALDRDPVLAQLMKERSDLKEKLKTATGDSVTELKDQLKSKSREIIRTTVNNGRSKLLGQEDRQKVDPELGRLTKWQGEIRTKLNDSVQGENGYTGGDLVKHGTEQDNTQFSEKDEKVFVIMPNGDTFMTQSWEQTQAFMWSAKQDDFLTYTNRSYKQSGETPTQTTFYPGQDPKDKFSGTRLDFDMKQAAVNLGLTTN</sequence>
<dbReference type="InterPro" id="IPR035099">
    <property type="entry name" value="Anthrax_toxin_C-terminal"/>
</dbReference>
<dbReference type="AlphaFoldDB" id="A0A4R7RY09"/>
<evidence type="ECO:0000259" key="2">
    <source>
        <dbReference type="Pfam" id="PF03497"/>
    </source>
</evidence>
<dbReference type="GO" id="GO:0005576">
    <property type="term" value="C:extracellular region"/>
    <property type="evidence" value="ECO:0007669"/>
    <property type="project" value="InterPro"/>
</dbReference>
<keyword evidence="4" id="KW-1185">Reference proteome</keyword>
<name>A0A4R7RY09_9BACT</name>
<dbReference type="EMBL" id="SOCA01000004">
    <property type="protein sequence ID" value="TDU70722.1"/>
    <property type="molecule type" value="Genomic_DNA"/>
</dbReference>
<proteinExistence type="predicted"/>
<evidence type="ECO:0000313" key="3">
    <source>
        <dbReference type="EMBL" id="TDU70722.1"/>
    </source>
</evidence>